<dbReference type="AlphaFoldDB" id="A0A4Q5LTW4"/>
<name>A0A4Q5LTW4_9BACT</name>
<evidence type="ECO:0000313" key="3">
    <source>
        <dbReference type="Proteomes" id="UP000293162"/>
    </source>
</evidence>
<keyword evidence="3" id="KW-1185">Reference proteome</keyword>
<gene>
    <name evidence="2" type="ORF">EWM59_24520</name>
</gene>
<dbReference type="RefSeq" id="WP_130023883.1">
    <property type="nucleotide sequence ID" value="NZ_SEWF01000064.1"/>
</dbReference>
<comment type="caution">
    <text evidence="2">The sequence shown here is derived from an EMBL/GenBank/DDBJ whole genome shotgun (WGS) entry which is preliminary data.</text>
</comment>
<sequence>MYNKILGLLLVSQICIAQRVQSVDSLIISITNWKTQPLGNRILWKSYHFDQKDVFESNQMINILETPLKNKKIKFGLAAADEKKTDNTAKRLLLPTSKIASQNQAIAAVNAGFFDTKNGGAVDFLKIDGKVMDTTRVVNVPRLPTHAIAAVSIHQNKVRIIKGVNKSGWEKELTEENVLLTGPLLLLNGVTQALEKNAFNDNRHPRTCACITKNKKLLLITVDGRSSESYGMTLPELTSLARALKCKDAINFDGGGSTTMYIAGQPENGVVNYPSDNKIFDHAGERSVSNIFVLLKK</sequence>
<dbReference type="EMBL" id="SEWF01000064">
    <property type="protein sequence ID" value="RYU92947.1"/>
    <property type="molecule type" value="Genomic_DNA"/>
</dbReference>
<evidence type="ECO:0000313" key="2">
    <source>
        <dbReference type="EMBL" id="RYU92947.1"/>
    </source>
</evidence>
<organism evidence="2 3">
    <name type="scientific">Emticicia agri</name>
    <dbReference type="NCBI Taxonomy" id="2492393"/>
    <lineage>
        <taxon>Bacteria</taxon>
        <taxon>Pseudomonadati</taxon>
        <taxon>Bacteroidota</taxon>
        <taxon>Cytophagia</taxon>
        <taxon>Cytophagales</taxon>
        <taxon>Leadbetterellaceae</taxon>
        <taxon>Emticicia</taxon>
    </lineage>
</organism>
<reference evidence="2 3" key="1">
    <citation type="submission" date="2019-02" db="EMBL/GenBank/DDBJ databases">
        <title>Bacterial novel species Emticicia sp. 17J42-9 isolated from soil.</title>
        <authorList>
            <person name="Jung H.-Y."/>
        </authorList>
    </citation>
    <scope>NUCLEOTIDE SEQUENCE [LARGE SCALE GENOMIC DNA]</scope>
    <source>
        <strain evidence="2 3">17J42-9</strain>
    </source>
</reference>
<keyword evidence="2" id="KW-0378">Hydrolase</keyword>
<keyword evidence="2" id="KW-0326">Glycosidase</keyword>
<dbReference type="GO" id="GO:0016798">
    <property type="term" value="F:hydrolase activity, acting on glycosyl bonds"/>
    <property type="evidence" value="ECO:0007669"/>
    <property type="project" value="UniProtKB-KW"/>
</dbReference>
<protein>
    <submittedName>
        <fullName evidence="2">Phosphodiester glycosidase family protein</fullName>
    </submittedName>
</protein>
<feature type="domain" description="Phosphodiester glycosidase" evidence="1">
    <location>
        <begin position="103"/>
        <end position="294"/>
    </location>
</feature>
<dbReference type="OrthoDB" id="9809781at2"/>
<evidence type="ECO:0000259" key="1">
    <source>
        <dbReference type="Pfam" id="PF09992"/>
    </source>
</evidence>
<dbReference type="PANTHER" id="PTHR40446:SF2">
    <property type="entry name" value="N-ACETYLGLUCOSAMINE-1-PHOSPHODIESTER ALPHA-N-ACETYLGLUCOSAMINIDASE"/>
    <property type="match status" value="1"/>
</dbReference>
<dbReference type="Proteomes" id="UP000293162">
    <property type="component" value="Unassembled WGS sequence"/>
</dbReference>
<dbReference type="Pfam" id="PF09992">
    <property type="entry name" value="NAGPA"/>
    <property type="match status" value="1"/>
</dbReference>
<accession>A0A4Q5LTW4</accession>
<dbReference type="PANTHER" id="PTHR40446">
    <property type="entry name" value="N-ACETYLGLUCOSAMINE-1-PHOSPHODIESTER ALPHA-N-ACETYLGLUCOSAMINIDASE"/>
    <property type="match status" value="1"/>
</dbReference>
<proteinExistence type="predicted"/>
<dbReference type="InterPro" id="IPR018711">
    <property type="entry name" value="NAGPA"/>
</dbReference>